<keyword evidence="3" id="KW-1185">Reference proteome</keyword>
<sequence>MIQNRNFLMGLGVGFIVSALLFAASDMLKSLQQPSPASVQKGQETGNPAGIVTVERKPQ</sequence>
<evidence type="ECO:0000313" key="3">
    <source>
        <dbReference type="Proteomes" id="UP000217785"/>
    </source>
</evidence>
<feature type="region of interest" description="Disordered" evidence="1">
    <location>
        <begin position="33"/>
        <end position="59"/>
    </location>
</feature>
<proteinExistence type="predicted"/>
<comment type="caution">
    <text evidence="2">The sequence shown here is derived from an EMBL/GenBank/DDBJ whole genome shotgun (WGS) entry which is preliminary data.</text>
</comment>
<dbReference type="EMBL" id="BDUF01000059">
    <property type="protein sequence ID" value="GAX90552.1"/>
    <property type="molecule type" value="Genomic_DNA"/>
</dbReference>
<evidence type="ECO:0000256" key="1">
    <source>
        <dbReference type="SAM" id="MobiDB-lite"/>
    </source>
</evidence>
<dbReference type="Proteomes" id="UP000217785">
    <property type="component" value="Unassembled WGS sequence"/>
</dbReference>
<name>A0A292YDT6_9BACL</name>
<dbReference type="AlphaFoldDB" id="A0A292YDT6"/>
<reference evidence="3" key="1">
    <citation type="submission" date="2017-07" db="EMBL/GenBank/DDBJ databases">
        <title>Draft genome sequence of Effusibacillus lacus strain skLN1.</title>
        <authorList>
            <person name="Watanabe M."/>
            <person name="Kojima H."/>
            <person name="Fukui M."/>
        </authorList>
    </citation>
    <scope>NUCLEOTIDE SEQUENCE [LARGE SCALE GENOMIC DNA]</scope>
    <source>
        <strain evidence="3">skLN1</strain>
    </source>
</reference>
<gene>
    <name evidence="2" type="ORF">EFBL_2179</name>
</gene>
<protein>
    <submittedName>
        <fullName evidence="2">Uncharacterized protein</fullName>
    </submittedName>
</protein>
<evidence type="ECO:0000313" key="2">
    <source>
        <dbReference type="EMBL" id="GAX90552.1"/>
    </source>
</evidence>
<feature type="compositionally biased region" description="Polar residues" evidence="1">
    <location>
        <begin position="33"/>
        <end position="46"/>
    </location>
</feature>
<organism evidence="2 3">
    <name type="scientific">Effusibacillus lacus</name>
    <dbReference type="NCBI Taxonomy" id="1348429"/>
    <lineage>
        <taxon>Bacteria</taxon>
        <taxon>Bacillati</taxon>
        <taxon>Bacillota</taxon>
        <taxon>Bacilli</taxon>
        <taxon>Bacillales</taxon>
        <taxon>Alicyclobacillaceae</taxon>
        <taxon>Effusibacillus</taxon>
    </lineage>
</organism>
<accession>A0A292YDT6</accession>